<dbReference type="SUPFAM" id="SSF103190">
    <property type="entry name" value="Sensory domain-like"/>
    <property type="match status" value="1"/>
</dbReference>
<keyword evidence="8" id="KW-0547">Nucleotide-binding</keyword>
<feature type="transmembrane region" description="Helical" evidence="16">
    <location>
        <begin position="233"/>
        <end position="253"/>
    </location>
</feature>
<evidence type="ECO:0000256" key="6">
    <source>
        <dbReference type="ARBA" id="ARBA00022679"/>
    </source>
</evidence>
<evidence type="ECO:0000313" key="20">
    <source>
        <dbReference type="Proteomes" id="UP000431744"/>
    </source>
</evidence>
<evidence type="ECO:0000259" key="18">
    <source>
        <dbReference type="PROSITE" id="PS50112"/>
    </source>
</evidence>
<sequence>MPNTACLSENRIGPPSSLKLIPRWHAARHRRRRQRCGDTLGSGAALMEFSKLREITVVVFTRLRRRVAGFGAELFAMQVALIIVVAAVFTSAAATAQVALVRDDAEDDIRALAISAASLPTVVEGLRSDDPTSTIQPVMDALRLASGVEYITVVDMHGIRVSHPDRSQIGRPVSTDHSQVRLGHEFVGTEEGTLGVTFRAKVPVRDAAGAIIGTLSVGMLESDLARDVADRTWQLVGVALAAVIAGSLLSWVATRMIRRRLYGVDPRELRTLLQTREGMIAGVSDGFVAVDASGRVALANRAAEDMLGVRDILGRDAASALPVELAPLVSGPTTVMTDAAPQRSQLRLGDRSLVVTLSTAEVGGRPAGVTLLFQNRTELERALADLDAQTARADAMRRETHEFENRMHVIAGLLGMGEIDEAARMLDTFPAGSRPGVRDDLTTVRPPVLAALLEARMASAARCGVTLAVSDDTIVEPSCACDAVTITIVGNLLSNAVEAAASRVEVYLSGDEAGLEIRVEDDGPGVPVDDRRRIFVEGVSTKPATGAGRGVGLHLLAGIVAGRGGTIEVADAELGGAAFDVWLPAGDGSAGPLGGVTSAPGARRASGTVAADAREEAP</sequence>
<feature type="region of interest" description="Disordered" evidence="15">
    <location>
        <begin position="593"/>
        <end position="618"/>
    </location>
</feature>
<dbReference type="Pfam" id="PF02518">
    <property type="entry name" value="HATPase_c"/>
    <property type="match status" value="1"/>
</dbReference>
<evidence type="ECO:0000256" key="12">
    <source>
        <dbReference type="ARBA" id="ARBA00023012"/>
    </source>
</evidence>
<evidence type="ECO:0000256" key="9">
    <source>
        <dbReference type="ARBA" id="ARBA00022777"/>
    </source>
</evidence>
<dbReference type="Pfam" id="PF17203">
    <property type="entry name" value="sCache_3_2"/>
    <property type="match status" value="1"/>
</dbReference>
<dbReference type="SUPFAM" id="SSF55785">
    <property type="entry name" value="PYP-like sensor domain (PAS domain)"/>
    <property type="match status" value="1"/>
</dbReference>
<comment type="subcellular location">
    <subcellularLocation>
        <location evidence="2">Cell membrane</location>
        <topology evidence="2">Multi-pass membrane protein</topology>
    </subcellularLocation>
</comment>
<evidence type="ECO:0000313" key="19">
    <source>
        <dbReference type="EMBL" id="KAB1649056.1"/>
    </source>
</evidence>
<dbReference type="InterPro" id="IPR005467">
    <property type="entry name" value="His_kinase_dom"/>
</dbReference>
<feature type="domain" description="PAS" evidence="18">
    <location>
        <begin position="265"/>
        <end position="308"/>
    </location>
</feature>
<dbReference type="InterPro" id="IPR000014">
    <property type="entry name" value="PAS"/>
</dbReference>
<evidence type="ECO:0000256" key="13">
    <source>
        <dbReference type="ARBA" id="ARBA00023136"/>
    </source>
</evidence>
<dbReference type="InterPro" id="IPR036890">
    <property type="entry name" value="HATPase_C_sf"/>
</dbReference>
<dbReference type="GO" id="GO:0005524">
    <property type="term" value="F:ATP binding"/>
    <property type="evidence" value="ECO:0007669"/>
    <property type="project" value="UniProtKB-KW"/>
</dbReference>
<keyword evidence="9 19" id="KW-0418">Kinase</keyword>
<evidence type="ECO:0000256" key="8">
    <source>
        <dbReference type="ARBA" id="ARBA00022741"/>
    </source>
</evidence>
<name>A0A6H9WJN8_9MICO</name>
<dbReference type="GO" id="GO:0005886">
    <property type="term" value="C:plasma membrane"/>
    <property type="evidence" value="ECO:0007669"/>
    <property type="project" value="UniProtKB-SubCell"/>
</dbReference>
<feature type="transmembrane region" description="Helical" evidence="16">
    <location>
        <begin position="74"/>
        <end position="94"/>
    </location>
</feature>
<dbReference type="CDD" id="cd00130">
    <property type="entry name" value="PAS"/>
    <property type="match status" value="1"/>
</dbReference>
<keyword evidence="14" id="KW-0175">Coiled coil</keyword>
<feature type="domain" description="Histidine kinase" evidence="17">
    <location>
        <begin position="488"/>
        <end position="587"/>
    </location>
</feature>
<dbReference type="InterPro" id="IPR003594">
    <property type="entry name" value="HATPase_dom"/>
</dbReference>
<evidence type="ECO:0000256" key="1">
    <source>
        <dbReference type="ARBA" id="ARBA00000085"/>
    </source>
</evidence>
<evidence type="ECO:0000256" key="4">
    <source>
        <dbReference type="ARBA" id="ARBA00022475"/>
    </source>
</evidence>
<dbReference type="Gene3D" id="3.30.450.20">
    <property type="entry name" value="PAS domain"/>
    <property type="match status" value="2"/>
</dbReference>
<dbReference type="OrthoDB" id="9792686at2"/>
<accession>A0A6H9WJN8</accession>
<evidence type="ECO:0000256" key="3">
    <source>
        <dbReference type="ARBA" id="ARBA00012438"/>
    </source>
</evidence>
<dbReference type="PROSITE" id="PS50112">
    <property type="entry name" value="PAS"/>
    <property type="match status" value="1"/>
</dbReference>
<dbReference type="SUPFAM" id="SSF55890">
    <property type="entry name" value="Sporulation response regulatory protein Spo0B"/>
    <property type="match status" value="1"/>
</dbReference>
<dbReference type="PRINTS" id="PR00344">
    <property type="entry name" value="BCTRLSENSOR"/>
</dbReference>
<dbReference type="SUPFAM" id="SSF55874">
    <property type="entry name" value="ATPase domain of HSP90 chaperone/DNA topoisomerase II/histidine kinase"/>
    <property type="match status" value="1"/>
</dbReference>
<reference evidence="19 20" key="1">
    <citation type="submission" date="2019-09" db="EMBL/GenBank/DDBJ databases">
        <title>Phylogeny of genus Pseudoclavibacter and closely related genus.</title>
        <authorList>
            <person name="Li Y."/>
        </authorList>
    </citation>
    <scope>NUCLEOTIDE SEQUENCE [LARGE SCALE GENOMIC DNA]</scope>
    <source>
        <strain evidence="19 20">EGI 60007</strain>
    </source>
</reference>
<dbReference type="PANTHER" id="PTHR43065">
    <property type="entry name" value="SENSOR HISTIDINE KINASE"/>
    <property type="match status" value="1"/>
</dbReference>
<protein>
    <recommendedName>
        <fullName evidence="3">histidine kinase</fullName>
        <ecNumber evidence="3">2.7.13.3</ecNumber>
    </recommendedName>
</protein>
<gene>
    <name evidence="19" type="ORF">F8O04_01870</name>
</gene>
<dbReference type="EMBL" id="WBJY01000001">
    <property type="protein sequence ID" value="KAB1649056.1"/>
    <property type="molecule type" value="Genomic_DNA"/>
</dbReference>
<proteinExistence type="predicted"/>
<comment type="caution">
    <text evidence="19">The sequence shown here is derived from an EMBL/GenBank/DDBJ whole genome shotgun (WGS) entry which is preliminary data.</text>
</comment>
<evidence type="ECO:0000256" key="10">
    <source>
        <dbReference type="ARBA" id="ARBA00022840"/>
    </source>
</evidence>
<dbReference type="Gene3D" id="3.30.565.10">
    <property type="entry name" value="Histidine kinase-like ATPase, C-terminal domain"/>
    <property type="match status" value="1"/>
</dbReference>
<keyword evidence="13 16" id="KW-0472">Membrane</keyword>
<keyword evidence="6" id="KW-0808">Transferase</keyword>
<organism evidence="19 20">
    <name type="scientific">Pseudoclavibacter endophyticus</name>
    <dbReference type="NCBI Taxonomy" id="1778590"/>
    <lineage>
        <taxon>Bacteria</taxon>
        <taxon>Bacillati</taxon>
        <taxon>Actinomycetota</taxon>
        <taxon>Actinomycetes</taxon>
        <taxon>Micrococcales</taxon>
        <taxon>Microbacteriaceae</taxon>
        <taxon>Pseudoclavibacter</taxon>
    </lineage>
</organism>
<feature type="coiled-coil region" evidence="14">
    <location>
        <begin position="379"/>
        <end position="406"/>
    </location>
</feature>
<dbReference type="InterPro" id="IPR033463">
    <property type="entry name" value="sCache_3"/>
</dbReference>
<dbReference type="EC" id="2.7.13.3" evidence="3"/>
<keyword evidence="4" id="KW-1003">Cell membrane</keyword>
<comment type="catalytic activity">
    <reaction evidence="1">
        <text>ATP + protein L-histidine = ADP + protein N-phospho-L-histidine.</text>
        <dbReference type="EC" id="2.7.13.3"/>
    </reaction>
</comment>
<evidence type="ECO:0000256" key="15">
    <source>
        <dbReference type="SAM" id="MobiDB-lite"/>
    </source>
</evidence>
<keyword evidence="11 16" id="KW-1133">Transmembrane helix</keyword>
<keyword evidence="5" id="KW-0597">Phosphoprotein</keyword>
<evidence type="ECO:0000256" key="16">
    <source>
        <dbReference type="SAM" id="Phobius"/>
    </source>
</evidence>
<dbReference type="InterPro" id="IPR004358">
    <property type="entry name" value="Sig_transdc_His_kin-like_C"/>
</dbReference>
<dbReference type="GO" id="GO:0000155">
    <property type="term" value="F:phosphorelay sensor kinase activity"/>
    <property type="evidence" value="ECO:0007669"/>
    <property type="project" value="InterPro"/>
</dbReference>
<evidence type="ECO:0000256" key="11">
    <source>
        <dbReference type="ARBA" id="ARBA00022989"/>
    </source>
</evidence>
<dbReference type="InterPro" id="IPR016120">
    <property type="entry name" value="Sig_transdc_His_kin_SpoOB"/>
</dbReference>
<evidence type="ECO:0000256" key="14">
    <source>
        <dbReference type="SAM" id="Coils"/>
    </source>
</evidence>
<evidence type="ECO:0000256" key="7">
    <source>
        <dbReference type="ARBA" id="ARBA00022692"/>
    </source>
</evidence>
<keyword evidence="10" id="KW-0067">ATP-binding</keyword>
<keyword evidence="7 16" id="KW-0812">Transmembrane</keyword>
<dbReference type="SMART" id="SM00387">
    <property type="entry name" value="HATPase_c"/>
    <property type="match status" value="1"/>
</dbReference>
<evidence type="ECO:0000256" key="2">
    <source>
        <dbReference type="ARBA" id="ARBA00004651"/>
    </source>
</evidence>
<dbReference type="AlphaFoldDB" id="A0A6H9WJN8"/>
<dbReference type="PROSITE" id="PS50109">
    <property type="entry name" value="HIS_KIN"/>
    <property type="match status" value="1"/>
</dbReference>
<dbReference type="Proteomes" id="UP000431744">
    <property type="component" value="Unassembled WGS sequence"/>
</dbReference>
<evidence type="ECO:0000256" key="5">
    <source>
        <dbReference type="ARBA" id="ARBA00022553"/>
    </source>
</evidence>
<evidence type="ECO:0000259" key="17">
    <source>
        <dbReference type="PROSITE" id="PS50109"/>
    </source>
</evidence>
<dbReference type="InterPro" id="IPR029151">
    <property type="entry name" value="Sensor-like_sf"/>
</dbReference>
<dbReference type="InterPro" id="IPR035965">
    <property type="entry name" value="PAS-like_dom_sf"/>
</dbReference>
<keyword evidence="20" id="KW-1185">Reference proteome</keyword>
<keyword evidence="12" id="KW-0902">Two-component regulatory system</keyword>